<dbReference type="InterPro" id="IPR010285">
    <property type="entry name" value="DNA_helicase_pif1-like_DEAD"/>
</dbReference>
<organism evidence="11 12">
    <name type="scientific">Podospora pseudopauciseta</name>
    <dbReference type="NCBI Taxonomy" id="2093780"/>
    <lineage>
        <taxon>Eukaryota</taxon>
        <taxon>Fungi</taxon>
        <taxon>Dikarya</taxon>
        <taxon>Ascomycota</taxon>
        <taxon>Pezizomycotina</taxon>
        <taxon>Sordariomycetes</taxon>
        <taxon>Sordariomycetidae</taxon>
        <taxon>Sordariales</taxon>
        <taxon>Podosporaceae</taxon>
        <taxon>Podospora</taxon>
    </lineage>
</organism>
<dbReference type="InterPro" id="IPR051055">
    <property type="entry name" value="PIF1_helicase"/>
</dbReference>
<evidence type="ECO:0000256" key="5">
    <source>
        <dbReference type="ARBA" id="ARBA00022840"/>
    </source>
</evidence>
<keyword evidence="5 9" id="KW-0067">ATP-binding</keyword>
<dbReference type="InterPro" id="IPR003593">
    <property type="entry name" value="AAA+_ATPase"/>
</dbReference>
<keyword evidence="2 9" id="KW-0227">DNA damage</keyword>
<sequence length="718" mass="81048">MILHQLTNRIALISIAFAIPLTLFWNETPGSNRLGHQYTDWPDHSSKNATSQRRLNEAHLLFNTIKTFSATMSRKLKPSLSVAVKGWSVERYQICGDQQHSLSRGRRGVLRVQDKPSNDFRIYRPTTTTGLQIKCRAIPPGFLNAIIYSKDAREPGSSKRPFTTNAKRAHQLDGELDEQAGPTLLPEQQDVVDHAVAGHNIFFTGSAGCGKSTVLHEVRRRLEALGKRVHVVAPTGIVALAIGGSTTWSFAGWTPNSSRRSLRELRKTAKEHAITRKWLLTADTLIIDEISMIENNFFERFDFLLRNVRSSRKRPAQPFGGIQIIVTGDFCQLPPVKPFEHCFSCGRETQTLKEGIEEQPLTAKFCASCGFIFREENKFAFSSTAWHHCKFKNIHLNTIHRQRDPTFISILQKCRLGIPFSTDDVAALTCLKPGVSPDNAVKLFPLRADVRQANEKAFQELQTPPITFTCEDYFGRSEDYFGRSEDYFGRSEDYSGRSKEDSLKYGKRLSDGTLKCLDDHRFERKLSLKKGMRVLLLSNLDVEAGLYNGSQGKVVGFESLTFPTYLGQVRGEYATLRKKLISDFASAHAEEMRRYGLGWPIVEFDNGHTETIYAECNVHAVGYEPPYWLACRTQIPLTAGYALTIHKAQGMTLEKVIVDLSKVFEERQIYVALSRVKTLEGLQVVGLTMERGGWGDVEGAEKVRRFLRETFGDEAVTY</sequence>
<dbReference type="Proteomes" id="UP001326199">
    <property type="component" value="Unassembled WGS sequence"/>
</dbReference>
<evidence type="ECO:0000256" key="6">
    <source>
        <dbReference type="ARBA" id="ARBA00023125"/>
    </source>
</evidence>
<evidence type="ECO:0000259" key="10">
    <source>
        <dbReference type="SMART" id="SM00382"/>
    </source>
</evidence>
<evidence type="ECO:0000256" key="1">
    <source>
        <dbReference type="ARBA" id="ARBA00022741"/>
    </source>
</evidence>
<evidence type="ECO:0000256" key="2">
    <source>
        <dbReference type="ARBA" id="ARBA00022763"/>
    </source>
</evidence>
<evidence type="ECO:0000256" key="8">
    <source>
        <dbReference type="ARBA" id="ARBA00023235"/>
    </source>
</evidence>
<dbReference type="Gene3D" id="3.40.50.300">
    <property type="entry name" value="P-loop containing nucleotide triphosphate hydrolases"/>
    <property type="match status" value="2"/>
</dbReference>
<evidence type="ECO:0000256" key="9">
    <source>
        <dbReference type="RuleBase" id="RU363044"/>
    </source>
</evidence>
<proteinExistence type="inferred from homology"/>
<dbReference type="SMART" id="SM00382">
    <property type="entry name" value="AAA"/>
    <property type="match status" value="1"/>
</dbReference>
<dbReference type="RefSeq" id="XP_062764096.1">
    <property type="nucleotide sequence ID" value="XM_062906136.1"/>
</dbReference>
<evidence type="ECO:0000256" key="3">
    <source>
        <dbReference type="ARBA" id="ARBA00022801"/>
    </source>
</evidence>
<keyword evidence="9" id="KW-0233">DNA recombination</keyword>
<keyword evidence="3 9" id="KW-0378">Hydrolase</keyword>
<dbReference type="Pfam" id="PF05970">
    <property type="entry name" value="PIF1"/>
    <property type="match status" value="1"/>
</dbReference>
<evidence type="ECO:0000313" key="11">
    <source>
        <dbReference type="EMBL" id="KAK4664130.1"/>
    </source>
</evidence>
<dbReference type="EMBL" id="JAFFHB010000007">
    <property type="protein sequence ID" value="KAK4664130.1"/>
    <property type="molecule type" value="Genomic_DNA"/>
</dbReference>
<evidence type="ECO:0000256" key="4">
    <source>
        <dbReference type="ARBA" id="ARBA00022806"/>
    </source>
</evidence>
<keyword evidence="8" id="KW-0413">Isomerase</keyword>
<keyword evidence="1 9" id="KW-0547">Nucleotide-binding</keyword>
<keyword evidence="4 9" id="KW-0347">Helicase</keyword>
<protein>
    <recommendedName>
        <fullName evidence="9">ATP-dependent DNA helicase</fullName>
        <ecNumber evidence="9">5.6.2.3</ecNumber>
    </recommendedName>
</protein>
<keyword evidence="7 9" id="KW-0234">DNA repair</keyword>
<name>A0ABR0H7W3_9PEZI</name>
<dbReference type="CDD" id="cd18037">
    <property type="entry name" value="DEXSc_Pif1_like"/>
    <property type="match status" value="1"/>
</dbReference>
<gene>
    <name evidence="11" type="ORF">QC763_0082710</name>
</gene>
<accession>A0ABR0H7W3</accession>
<dbReference type="GeneID" id="87926305"/>
<comment type="cofactor">
    <cofactor evidence="9">
        <name>Mg(2+)</name>
        <dbReference type="ChEBI" id="CHEBI:18420"/>
    </cofactor>
</comment>
<keyword evidence="6" id="KW-0238">DNA-binding</keyword>
<dbReference type="SUPFAM" id="SSF52540">
    <property type="entry name" value="P-loop containing nucleoside triphosphate hydrolases"/>
    <property type="match status" value="2"/>
</dbReference>
<dbReference type="Pfam" id="PF21530">
    <property type="entry name" value="Pif1_2B_dom"/>
    <property type="match status" value="1"/>
</dbReference>
<reference evidence="11 12" key="1">
    <citation type="journal article" date="2023" name="bioRxiv">
        <title>High-quality genome assemblies of four members of thePodospora anserinaspecies complex.</title>
        <authorList>
            <person name="Ament-Velasquez S.L."/>
            <person name="Vogan A.A."/>
            <person name="Wallerman O."/>
            <person name="Hartmann F."/>
            <person name="Gautier V."/>
            <person name="Silar P."/>
            <person name="Giraud T."/>
            <person name="Johannesson H."/>
        </authorList>
    </citation>
    <scope>NUCLEOTIDE SEQUENCE [LARGE SCALE GENOMIC DNA]</scope>
    <source>
        <strain evidence="11 12">CBS 411.78</strain>
    </source>
</reference>
<evidence type="ECO:0000256" key="7">
    <source>
        <dbReference type="ARBA" id="ARBA00023204"/>
    </source>
</evidence>
<evidence type="ECO:0000313" key="12">
    <source>
        <dbReference type="Proteomes" id="UP001326199"/>
    </source>
</evidence>
<comment type="similarity">
    <text evidence="9">Belongs to the helicase family.</text>
</comment>
<dbReference type="PANTHER" id="PTHR47642">
    <property type="entry name" value="ATP-DEPENDENT DNA HELICASE"/>
    <property type="match status" value="1"/>
</dbReference>
<dbReference type="CDD" id="cd18809">
    <property type="entry name" value="SF1_C_RecD"/>
    <property type="match status" value="1"/>
</dbReference>
<dbReference type="InterPro" id="IPR049163">
    <property type="entry name" value="Pif1-like_2B_dom"/>
</dbReference>
<comment type="caution">
    <text evidence="11">The sequence shown here is derived from an EMBL/GenBank/DDBJ whole genome shotgun (WGS) entry which is preliminary data.</text>
</comment>
<keyword evidence="12" id="KW-1185">Reference proteome</keyword>
<feature type="domain" description="AAA+ ATPase" evidence="10">
    <location>
        <begin position="197"/>
        <end position="377"/>
    </location>
</feature>
<dbReference type="PANTHER" id="PTHR47642:SF5">
    <property type="entry name" value="ATP-DEPENDENT DNA HELICASE"/>
    <property type="match status" value="1"/>
</dbReference>
<dbReference type="InterPro" id="IPR027417">
    <property type="entry name" value="P-loop_NTPase"/>
</dbReference>
<dbReference type="EC" id="5.6.2.3" evidence="9"/>
<comment type="catalytic activity">
    <reaction evidence="9">
        <text>ATP + H2O = ADP + phosphate + H(+)</text>
        <dbReference type="Rhea" id="RHEA:13065"/>
        <dbReference type="ChEBI" id="CHEBI:15377"/>
        <dbReference type="ChEBI" id="CHEBI:15378"/>
        <dbReference type="ChEBI" id="CHEBI:30616"/>
        <dbReference type="ChEBI" id="CHEBI:43474"/>
        <dbReference type="ChEBI" id="CHEBI:456216"/>
        <dbReference type="EC" id="5.6.2.3"/>
    </reaction>
</comment>